<dbReference type="OrthoDB" id="9816344at2"/>
<dbReference type="RefSeq" id="WP_070245854.1">
    <property type="nucleotide sequence ID" value="NZ_LROM01000016.1"/>
</dbReference>
<dbReference type="SUPFAM" id="SSF46689">
    <property type="entry name" value="Homeodomain-like"/>
    <property type="match status" value="2"/>
</dbReference>
<keyword evidence="3" id="KW-0804">Transcription</keyword>
<gene>
    <name evidence="5" type="primary">btr_1</name>
    <name evidence="5" type="ORF">DUPY_01880</name>
</gene>
<name>A0A1E7X864_9BURK</name>
<evidence type="ECO:0000256" key="1">
    <source>
        <dbReference type="ARBA" id="ARBA00023015"/>
    </source>
</evidence>
<feature type="domain" description="HTH araC/xylS-type" evidence="4">
    <location>
        <begin position="195"/>
        <end position="293"/>
    </location>
</feature>
<accession>A0A1E7X864</accession>
<evidence type="ECO:0000313" key="6">
    <source>
        <dbReference type="Proteomes" id="UP000175989"/>
    </source>
</evidence>
<dbReference type="GO" id="GO:0043565">
    <property type="term" value="F:sequence-specific DNA binding"/>
    <property type="evidence" value="ECO:0007669"/>
    <property type="project" value="InterPro"/>
</dbReference>
<evidence type="ECO:0000256" key="2">
    <source>
        <dbReference type="ARBA" id="ARBA00023125"/>
    </source>
</evidence>
<keyword evidence="2" id="KW-0238">DNA-binding</keyword>
<dbReference type="Pfam" id="PF12833">
    <property type="entry name" value="HTH_18"/>
    <property type="match status" value="1"/>
</dbReference>
<comment type="caution">
    <text evidence="5">The sequence shown here is derived from an EMBL/GenBank/DDBJ whole genome shotgun (WGS) entry which is preliminary data.</text>
</comment>
<dbReference type="AlphaFoldDB" id="A0A1E7X864"/>
<dbReference type="SMART" id="SM00342">
    <property type="entry name" value="HTH_ARAC"/>
    <property type="match status" value="1"/>
</dbReference>
<sequence length="296" mass="32672">MGKAYGDTMGEYFGRRHLPAVESAALANDVALTWLQARSGTGMTAPIPAEPALLLAVQLQPLRQHRLWLDGKAVLVDPYQAGALTMLDLRSRPVADLVSGYECVQLYLPHAALDALSDVQETRRLDNLPLLEGADDLVLAHLARIARVAVNPSGPATSLFLDTLLLSVHSHLTQHYAGQARRGPQRGGLAPWQESRAKQYMEAHLDTRIGLMELAALCQLSPGYFGRAFKVSTGVTPHRWLITRRLARARHLMLRSELTLADIAQRCGFADQSHMAREFRRTEGHGPAQWRRAQAS</sequence>
<reference evidence="6" key="1">
    <citation type="journal article" date="2016" name="Front. Microbiol.">
        <title>Molecular Keys to the Janthinobacterium and Duganella spp. Interaction with the Plant Pathogen Fusarium graminearum.</title>
        <authorList>
            <person name="Haack F.S."/>
            <person name="Poehlein A."/>
            <person name="Kroger C."/>
            <person name="Voigt C.A."/>
            <person name="Piepenbring M."/>
            <person name="Bode H.B."/>
            <person name="Daniel R."/>
            <person name="Schafer W."/>
            <person name="Streit W.R."/>
        </authorList>
    </citation>
    <scope>NUCLEOTIDE SEQUENCE [LARGE SCALE GENOMIC DNA]</scope>
    <source>
        <strain evidence="6">T54</strain>
    </source>
</reference>
<dbReference type="Gene3D" id="1.10.10.60">
    <property type="entry name" value="Homeodomain-like"/>
    <property type="match status" value="2"/>
</dbReference>
<evidence type="ECO:0000256" key="3">
    <source>
        <dbReference type="ARBA" id="ARBA00023163"/>
    </source>
</evidence>
<proteinExistence type="predicted"/>
<dbReference type="InterPro" id="IPR050204">
    <property type="entry name" value="AraC_XylS_family_regulators"/>
</dbReference>
<dbReference type="PROSITE" id="PS01124">
    <property type="entry name" value="HTH_ARAC_FAMILY_2"/>
    <property type="match status" value="1"/>
</dbReference>
<dbReference type="PANTHER" id="PTHR46796">
    <property type="entry name" value="HTH-TYPE TRANSCRIPTIONAL ACTIVATOR RHAS-RELATED"/>
    <property type="match status" value="1"/>
</dbReference>
<dbReference type="GO" id="GO:0003700">
    <property type="term" value="F:DNA-binding transcription factor activity"/>
    <property type="evidence" value="ECO:0007669"/>
    <property type="project" value="InterPro"/>
</dbReference>
<keyword evidence="1" id="KW-0805">Transcription regulation</keyword>
<evidence type="ECO:0000259" key="4">
    <source>
        <dbReference type="PROSITE" id="PS01124"/>
    </source>
</evidence>
<dbReference type="EMBL" id="LROM01000016">
    <property type="protein sequence ID" value="OFA09142.1"/>
    <property type="molecule type" value="Genomic_DNA"/>
</dbReference>
<dbReference type="Proteomes" id="UP000175989">
    <property type="component" value="Unassembled WGS sequence"/>
</dbReference>
<dbReference type="InterPro" id="IPR018060">
    <property type="entry name" value="HTH_AraC"/>
</dbReference>
<organism evidence="5 6">
    <name type="scientific">Duganella phyllosphaerae</name>
    <dbReference type="NCBI Taxonomy" id="762836"/>
    <lineage>
        <taxon>Bacteria</taxon>
        <taxon>Pseudomonadati</taxon>
        <taxon>Pseudomonadota</taxon>
        <taxon>Betaproteobacteria</taxon>
        <taxon>Burkholderiales</taxon>
        <taxon>Oxalobacteraceae</taxon>
        <taxon>Telluria group</taxon>
        <taxon>Duganella</taxon>
    </lineage>
</organism>
<dbReference type="PANTHER" id="PTHR46796:SF14">
    <property type="entry name" value="TRANSCRIPTIONAL REGULATORY PROTEIN"/>
    <property type="match status" value="1"/>
</dbReference>
<dbReference type="InterPro" id="IPR009057">
    <property type="entry name" value="Homeodomain-like_sf"/>
</dbReference>
<evidence type="ECO:0000313" key="5">
    <source>
        <dbReference type="EMBL" id="OFA09142.1"/>
    </source>
</evidence>
<protein>
    <submittedName>
        <fullName evidence="5">HTH-type transcriptional activator Btr</fullName>
    </submittedName>
</protein>
<keyword evidence="6" id="KW-1185">Reference proteome</keyword>